<dbReference type="PANTHER" id="PTHR47219">
    <property type="entry name" value="RAB GTPASE-ACTIVATING PROTEIN 1-LIKE"/>
    <property type="match status" value="1"/>
</dbReference>
<dbReference type="KEGG" id="edi:EDI_335790"/>
<reference evidence="4" key="1">
    <citation type="submission" date="2007-12" db="EMBL/GenBank/DDBJ databases">
        <title>Annotation of Entamoeba dispar SAW760.</title>
        <authorList>
            <person name="Lorenzi H."/>
            <person name="Inman J."/>
            <person name="Schobel S."/>
            <person name="Amedeo P."/>
            <person name="Caler E."/>
        </authorList>
    </citation>
    <scope>NUCLEOTIDE SEQUENCE [LARGE SCALE GENOMIC DNA]</scope>
    <source>
        <strain evidence="4">ATCC PRA-260 / SAW760</strain>
    </source>
</reference>
<dbReference type="eggNOG" id="KOG1102">
    <property type="taxonomic scope" value="Eukaryota"/>
</dbReference>
<dbReference type="Pfam" id="PF00566">
    <property type="entry name" value="RabGAP-TBC"/>
    <property type="match status" value="1"/>
</dbReference>
<name>B0ERR6_ENTDS</name>
<dbReference type="VEuPathDB" id="AmoebaDB:EDI_335790"/>
<dbReference type="InterPro" id="IPR000195">
    <property type="entry name" value="Rab-GAP-TBC_dom"/>
</dbReference>
<dbReference type="PROSITE" id="PS50086">
    <property type="entry name" value="TBC_RABGAP"/>
    <property type="match status" value="1"/>
</dbReference>
<proteinExistence type="predicted"/>
<dbReference type="SUPFAM" id="SSF47923">
    <property type="entry name" value="Ypt/Rab-GAP domain of gyp1p"/>
    <property type="match status" value="1"/>
</dbReference>
<gene>
    <name evidence="3" type="ORF">EDI_335790</name>
</gene>
<evidence type="ECO:0000313" key="3">
    <source>
        <dbReference type="EMBL" id="EDR22711.1"/>
    </source>
</evidence>
<feature type="transmembrane region" description="Helical" evidence="1">
    <location>
        <begin position="32"/>
        <end position="52"/>
    </location>
</feature>
<dbReference type="GO" id="GO:0031267">
    <property type="term" value="F:small GTPase binding"/>
    <property type="evidence" value="ECO:0007669"/>
    <property type="project" value="TreeGrafter"/>
</dbReference>
<keyword evidence="4" id="KW-1185">Reference proteome</keyword>
<sequence>MKKFQLIHIAVVHILSYNKVKKNYNKYDSHSFIYFFIFFLDIFCIIQPQFLVRIKDNDGKIPLEYAVQLQLPLLVRLILDIDSADVKLCYDFSNNSVVKPENTNRYGFVVDATEKSIPFILAQQTKQQIKQMTLRIPKWENMILLLKKGVFHPKFVNRLYKGMPDEVRSEVWKLLLLKDLDYKTLQDEFDRLNQPYTKTPIDKQLNLDVKRTFQLHYTYEVPYGGNQKVLFNIFHVLASRTENLEYTQGMTCAPSMLTLFLDEYSSYAGTVQFLGDKYRLKEMFSNFNLLIQCWDITRLLLQKRNPTCLKP</sequence>
<dbReference type="Proteomes" id="UP000008076">
    <property type="component" value="Unassembled WGS sequence"/>
</dbReference>
<dbReference type="PANTHER" id="PTHR47219:SF9">
    <property type="entry name" value="GTPASE ACTIVATING PROTEIN AND CENTROSOME-ASSOCIATED, ISOFORM B"/>
    <property type="match status" value="1"/>
</dbReference>
<dbReference type="GeneID" id="5885961"/>
<dbReference type="GO" id="GO:0005096">
    <property type="term" value="F:GTPase activator activity"/>
    <property type="evidence" value="ECO:0007669"/>
    <property type="project" value="TreeGrafter"/>
</dbReference>
<protein>
    <recommendedName>
        <fullName evidence="2">Rab-GAP TBC domain-containing protein</fullName>
    </recommendedName>
</protein>
<dbReference type="AlphaFoldDB" id="B0ERR6"/>
<dbReference type="InterPro" id="IPR050302">
    <property type="entry name" value="Rab_GAP_TBC_domain"/>
</dbReference>
<evidence type="ECO:0000313" key="4">
    <source>
        <dbReference type="Proteomes" id="UP000008076"/>
    </source>
</evidence>
<dbReference type="InterPro" id="IPR035969">
    <property type="entry name" value="Rab-GAP_TBC_sf"/>
</dbReference>
<dbReference type="Gene3D" id="1.10.8.270">
    <property type="entry name" value="putative rabgap domain of human tbc1 domain family member 14 like domains"/>
    <property type="match status" value="1"/>
</dbReference>
<organism evidence="4">
    <name type="scientific">Entamoeba dispar (strain ATCC PRA-260 / SAW760)</name>
    <dbReference type="NCBI Taxonomy" id="370354"/>
    <lineage>
        <taxon>Eukaryota</taxon>
        <taxon>Amoebozoa</taxon>
        <taxon>Evosea</taxon>
        <taxon>Archamoebae</taxon>
        <taxon>Mastigamoebida</taxon>
        <taxon>Entamoebidae</taxon>
        <taxon>Entamoeba</taxon>
    </lineage>
</organism>
<dbReference type="RefSeq" id="XP_001740789.1">
    <property type="nucleotide sequence ID" value="XM_001740737.1"/>
</dbReference>
<keyword evidence="1" id="KW-1133">Transmembrane helix</keyword>
<evidence type="ECO:0000259" key="2">
    <source>
        <dbReference type="PROSITE" id="PS50086"/>
    </source>
</evidence>
<keyword evidence="1" id="KW-0472">Membrane</keyword>
<accession>B0ERR6</accession>
<keyword evidence="1" id="KW-0812">Transmembrane</keyword>
<evidence type="ECO:0000256" key="1">
    <source>
        <dbReference type="SAM" id="Phobius"/>
    </source>
</evidence>
<dbReference type="EMBL" id="DS550549">
    <property type="protein sequence ID" value="EDR22711.1"/>
    <property type="molecule type" value="Genomic_DNA"/>
</dbReference>
<feature type="domain" description="Rab-GAP TBC" evidence="2">
    <location>
        <begin position="162"/>
        <end position="311"/>
    </location>
</feature>
<dbReference type="OrthoDB" id="294251at2759"/>